<name>A0ABR7TKB2_9BACT</name>
<protein>
    <submittedName>
        <fullName evidence="1">Uncharacterized protein</fullName>
    </submittedName>
</protein>
<sequence>MLFMITGYVIVRKPAHIFDDVVGKSLSPSIEGIYYHGIDRSNWRDVESRFYQSKIPESLLKTYADLDVSELDFTGIKVVKAYHDAVAFLSIDKEMALTNELVVVASDRLNQIKGPGIATPQHITWLGYDIVLLRGWSLIRHAIFENREMSLLETIKLNSFGLLDHVENVDDFLETYDKLGDLDRVDPLPENGVYGIDYLRVGRIMDVL</sequence>
<accession>A0ABR7TKB2</accession>
<gene>
    <name evidence="1" type="ORF">ICL07_08465</name>
</gene>
<evidence type="ECO:0000313" key="1">
    <source>
        <dbReference type="EMBL" id="MBC9930408.1"/>
    </source>
</evidence>
<reference evidence="1 2" key="1">
    <citation type="submission" date="2020-09" db="EMBL/GenBank/DDBJ databases">
        <title>Genome sequences of type strains of Chitinophaga qingshengii and Chitinophaga varians.</title>
        <authorList>
            <person name="Kittiwongwattana C."/>
        </authorList>
    </citation>
    <scope>NUCLEOTIDE SEQUENCE [LARGE SCALE GENOMIC DNA]</scope>
    <source>
        <strain evidence="1 2">JCM 30026</strain>
    </source>
</reference>
<dbReference type="EMBL" id="JACVFC010000001">
    <property type="protein sequence ID" value="MBC9930408.1"/>
    <property type="molecule type" value="Genomic_DNA"/>
</dbReference>
<dbReference type="Proteomes" id="UP000659124">
    <property type="component" value="Unassembled WGS sequence"/>
</dbReference>
<comment type="caution">
    <text evidence="1">The sequence shown here is derived from an EMBL/GenBank/DDBJ whole genome shotgun (WGS) entry which is preliminary data.</text>
</comment>
<evidence type="ECO:0000313" key="2">
    <source>
        <dbReference type="Proteomes" id="UP000659124"/>
    </source>
</evidence>
<organism evidence="1 2">
    <name type="scientific">Chitinophaga qingshengii</name>
    <dbReference type="NCBI Taxonomy" id="1569794"/>
    <lineage>
        <taxon>Bacteria</taxon>
        <taxon>Pseudomonadati</taxon>
        <taxon>Bacteroidota</taxon>
        <taxon>Chitinophagia</taxon>
        <taxon>Chitinophagales</taxon>
        <taxon>Chitinophagaceae</taxon>
        <taxon>Chitinophaga</taxon>
    </lineage>
</organism>
<keyword evidence="2" id="KW-1185">Reference proteome</keyword>
<proteinExistence type="predicted"/>